<comment type="caution">
    <text evidence="1">The sequence shown here is derived from an EMBL/GenBank/DDBJ whole genome shotgun (WGS) entry which is preliminary data.</text>
</comment>
<dbReference type="EMBL" id="CM043017">
    <property type="protein sequence ID" value="KAI4465511.1"/>
    <property type="molecule type" value="Genomic_DNA"/>
</dbReference>
<dbReference type="Proteomes" id="UP001056778">
    <property type="component" value="Chromosome 3"/>
</dbReference>
<proteinExistence type="predicted"/>
<sequence length="1502" mass="165320">MKSIGSTLRVCIVLIATYHSGKTVSAGFSCLSNPCIHGVCLDDLNSSYSCYCIDGYTGVQCQTNWDECWSSPCQNGGICYDGIASFNCTCTAGFVGDLCEENFNECDSNPCLNNGTCLDVTNGYNCSCLPGYSGIHCEVDVSVCDAANETRCANGGMCVDGPGVTFTCECPAGWEGFLCDAEINECRSNPCQNGGVCVDHHAEYSCACLFGFTGKNCEEVMKVCEDSPCKNGALCLMEGGHPVCYCVPDFHGEWCQYQYDECQLGPRCMNGGTCIDGVDNFTCSCPPKLTGVLCECLILDENNLDCTYIRPTFPVTIIQESTTVPSTQTPEITTTEVPNVYTTELLANVSNETSFVTDTSVYSTTESTYLPWTSTQITWTSSWNPSEMSSPSTEYTSSPFSNATETIEMTRMTTTTTEYETSSITTISALEKSTTELFSFTSTYYSTISNATVQYESTSYGVSPTVPISTFFTEEPSFSTETAGTSEVTTISMDGVTTEKFPDCTKIENRCQNGGTCTFMAEGYRCVCPFDADGLFCEKHMGIRNAAFSGRSFLTHQLRNLTHTSVEFKAKTLASSGLIFYTNSENSYMALYIENGYLKFKFSCGFQTMLLSEVEVPVNNGHEMLVKAELKFGKELKHCDACININDTLTMSGDQIALVDPFSKQNFHLHLGGIPQEHQRDGIPYEGFVGCMNDLKISGKKVFIFKDAEDGMDVSECSSLACLSNPCSNGATCSSKGEEWFCNCKNGFVGKMCEQSICENNPCLFGGTCLPFTGSGYICLCPFGKHGHFCESDLEITKPYFSSSIHGFSSFVAYPMPGSVSNKIEIKFKFTPSTMDQIAILMFIGQKGQHGFHSDHIAVSFVKGYIMLTWNLGSGPRRIFTTKPIKSDEKYYTVHFGRNGRRAWLYVDDLGNITGRSPGNLVQLDVIPLVYLGGHDSRNFTSLPHDLPLHTGFAGCIFDVEFKSGSIIIPLERSRFAIGRAVGQCGTTECYDKICQNGGACLYHGGTFTCLCQDGWFGPMCSERFNPCNRNRSRCSLDSSCVPLIAGYECDCVTGMVGQYCDREISITDVSFTGVRSFLSLDPMEFEVIKFNIDFELRPLSDRGLVVFIGKRDFVSVSIHSGLLELRLMPSRHKIFLSEILSIRSNKLLVIGAWHKVSVGMYGRKVYMFVDGVISTEVLSNGDILNLSGETIYIGGLPDMSILPSEATSSYPVHFTGCLRQLHINSLRIPLTLDKIKRSRNIGDCDGTPCGGEYCENGGSCWLDPYLKPHCSCQDPYYGEKCQIIPSCEEKPCLNDGKCVRGKCTCNMGWMGAFCEVVVVVKTPKFDGNSYMLISKSNDKKRDLTDYGFKDILLNFTTASQNGLLLWSQKGANYLGLGLEKGHIKIIYSLGSYDEILEVLDVPRVSDGLWHVLEITFNPFTLKLDDKIIDVQTDVEINERSFVTDGAFYLGGIPLNNYIKPINGIFPYNFEGCIEAFGLGKDNVIKDFSKYFGVNVDVCNVV</sequence>
<evidence type="ECO:0000313" key="2">
    <source>
        <dbReference type="Proteomes" id="UP001056778"/>
    </source>
</evidence>
<reference evidence="1" key="1">
    <citation type="submission" date="2022-04" db="EMBL/GenBank/DDBJ databases">
        <title>Chromosome-scale genome assembly of Holotrichia oblita Faldermann.</title>
        <authorList>
            <person name="Rongchong L."/>
        </authorList>
    </citation>
    <scope>NUCLEOTIDE SEQUENCE</scope>
    <source>
        <strain evidence="1">81SQS9</strain>
    </source>
</reference>
<accession>A0ACB9TFB8</accession>
<protein>
    <submittedName>
        <fullName evidence="1">Pikachurin-like protein</fullName>
    </submittedName>
</protein>
<organism evidence="1 2">
    <name type="scientific">Holotrichia oblita</name>
    <name type="common">Chafer beetle</name>
    <dbReference type="NCBI Taxonomy" id="644536"/>
    <lineage>
        <taxon>Eukaryota</taxon>
        <taxon>Metazoa</taxon>
        <taxon>Ecdysozoa</taxon>
        <taxon>Arthropoda</taxon>
        <taxon>Hexapoda</taxon>
        <taxon>Insecta</taxon>
        <taxon>Pterygota</taxon>
        <taxon>Neoptera</taxon>
        <taxon>Endopterygota</taxon>
        <taxon>Coleoptera</taxon>
        <taxon>Polyphaga</taxon>
        <taxon>Scarabaeiformia</taxon>
        <taxon>Scarabaeidae</taxon>
        <taxon>Melolonthinae</taxon>
        <taxon>Holotrichia</taxon>
    </lineage>
</organism>
<keyword evidence="2" id="KW-1185">Reference proteome</keyword>
<gene>
    <name evidence="1" type="ORF">MML48_3g00005815</name>
</gene>
<name>A0ACB9TFB8_HOLOL</name>
<evidence type="ECO:0000313" key="1">
    <source>
        <dbReference type="EMBL" id="KAI4465511.1"/>
    </source>
</evidence>